<reference evidence="1 2" key="1">
    <citation type="submission" date="2016-10" db="EMBL/GenBank/DDBJ databases">
        <authorList>
            <person name="de Groot N.N."/>
        </authorList>
    </citation>
    <scope>NUCLEOTIDE SEQUENCE [LARGE SCALE GENOMIC DNA]</scope>
    <source>
        <strain evidence="1 2">DSM 19938</strain>
    </source>
</reference>
<protein>
    <recommendedName>
        <fullName evidence="3">Adenylate kinase</fullName>
    </recommendedName>
</protein>
<dbReference type="PANTHER" id="PTHR37816">
    <property type="entry name" value="YALI0E33011P"/>
    <property type="match status" value="1"/>
</dbReference>
<evidence type="ECO:0000313" key="2">
    <source>
        <dbReference type="Proteomes" id="UP000199532"/>
    </source>
</evidence>
<keyword evidence="2" id="KW-1185">Reference proteome</keyword>
<name>A0A1H6URX0_9BACT</name>
<dbReference type="EMBL" id="FNXY01000004">
    <property type="protein sequence ID" value="SEI92467.1"/>
    <property type="molecule type" value="Genomic_DNA"/>
</dbReference>
<dbReference type="RefSeq" id="WP_090335581.1">
    <property type="nucleotide sequence ID" value="NZ_FNXY01000004.1"/>
</dbReference>
<dbReference type="InterPro" id="IPR052922">
    <property type="entry name" value="Cytidylate_Kinase-2"/>
</dbReference>
<dbReference type="Gene3D" id="3.40.50.300">
    <property type="entry name" value="P-loop containing nucleotide triphosphate hydrolases"/>
    <property type="match status" value="1"/>
</dbReference>
<organism evidence="1 2">
    <name type="scientific">Dyadobacter koreensis</name>
    <dbReference type="NCBI Taxonomy" id="408657"/>
    <lineage>
        <taxon>Bacteria</taxon>
        <taxon>Pseudomonadati</taxon>
        <taxon>Bacteroidota</taxon>
        <taxon>Cytophagia</taxon>
        <taxon>Cytophagales</taxon>
        <taxon>Spirosomataceae</taxon>
        <taxon>Dyadobacter</taxon>
    </lineage>
</organism>
<gene>
    <name evidence="1" type="ORF">SAMN04487995_2574</name>
</gene>
<evidence type="ECO:0000313" key="1">
    <source>
        <dbReference type="EMBL" id="SEI92467.1"/>
    </source>
</evidence>
<dbReference type="AlphaFoldDB" id="A0A1H6URX0"/>
<dbReference type="Proteomes" id="UP000199532">
    <property type="component" value="Unassembled WGS sequence"/>
</dbReference>
<evidence type="ECO:0008006" key="3">
    <source>
        <dbReference type="Google" id="ProtNLM"/>
    </source>
</evidence>
<proteinExistence type="predicted"/>
<accession>A0A1H6URX0</accession>
<sequence>MKIIIFGASGSGTTMLASELAPVIGYRHLDSDEYYWLKTAHPFTEKQHPDRRNSAFLEDLGKQDNVLVSGPVFGWDDRFMKIFDLAVFLWIPSEIRLNRLRTREQERYGDLLITDQHYKTKCEEFLNWAAGYDDPNFKSRSLALHNRWINQLQIPILRIEGDTSVALRIELLMDKIRETEQLG</sequence>
<dbReference type="InterPro" id="IPR027417">
    <property type="entry name" value="P-loop_NTPase"/>
</dbReference>
<dbReference type="OrthoDB" id="9813917at2"/>
<dbReference type="SUPFAM" id="SSF52540">
    <property type="entry name" value="P-loop containing nucleoside triphosphate hydrolases"/>
    <property type="match status" value="1"/>
</dbReference>
<dbReference type="STRING" id="408657.SAMN04487995_2574"/>
<dbReference type="PANTHER" id="PTHR37816:SF2">
    <property type="entry name" value="DNA TOPOLOGY MODULATION PROTEIN FLAR-RELATED PROTEIN"/>
    <property type="match status" value="1"/>
</dbReference>